<evidence type="ECO:0000313" key="2">
    <source>
        <dbReference type="Proteomes" id="UP000704738"/>
    </source>
</evidence>
<dbReference type="EMBL" id="QJRE01000104">
    <property type="protein sequence ID" value="NWL46690.1"/>
    <property type="molecule type" value="Genomic_DNA"/>
</dbReference>
<protein>
    <recommendedName>
        <fullName evidence="3">DUF4143 domain-containing protein</fullName>
    </recommendedName>
</protein>
<dbReference type="Proteomes" id="UP000704738">
    <property type="component" value="Unassembled WGS sequence"/>
</dbReference>
<gene>
    <name evidence="1" type="ORF">DM819_12755</name>
</gene>
<organism evidence="1 2">
    <name type="scientific">Pseudomonas hunanensis</name>
    <dbReference type="NCBI Taxonomy" id="1247546"/>
    <lineage>
        <taxon>Bacteria</taxon>
        <taxon>Pseudomonadati</taxon>
        <taxon>Pseudomonadota</taxon>
        <taxon>Gammaproteobacteria</taxon>
        <taxon>Pseudomonadales</taxon>
        <taxon>Pseudomonadaceae</taxon>
        <taxon>Pseudomonas</taxon>
    </lineage>
</organism>
<accession>A0ABD6N2U0</accession>
<name>A0ABD6N2U0_9PSED</name>
<evidence type="ECO:0008006" key="3">
    <source>
        <dbReference type="Google" id="ProtNLM"/>
    </source>
</evidence>
<dbReference type="AlphaFoldDB" id="A0ABD6N2U0"/>
<proteinExistence type="predicted"/>
<reference evidence="1 2" key="1">
    <citation type="submission" date="2018-06" db="EMBL/GenBank/DDBJ databases">
        <title>Bacteria isolated from soil of Wuhan.</title>
        <authorList>
            <person name="Xiang W."/>
            <person name="Huang C."/>
        </authorList>
    </citation>
    <scope>NUCLEOTIDE SEQUENCE [LARGE SCALE GENOMIC DNA]</scope>
    <source>
        <strain evidence="2">xwS4</strain>
    </source>
</reference>
<evidence type="ECO:0000313" key="1">
    <source>
        <dbReference type="EMBL" id="NWL46690.1"/>
    </source>
</evidence>
<comment type="caution">
    <text evidence="1">The sequence shown here is derived from an EMBL/GenBank/DDBJ whole genome shotgun (WGS) entry which is preliminary data.</text>
</comment>
<sequence length="102" mass="11860">MFWSDNGVPYIENICRDRFAMLISRELEQFGIWELTEADMPKSKRVDLAFACADLQLPIEVNCQWHDESSKKRACRRPFTLATRCAGVLRPGRRRMAGTSRH</sequence>